<dbReference type="PANTHER" id="PTHR43755">
    <property type="match status" value="1"/>
</dbReference>
<dbReference type="SUPFAM" id="SSF51905">
    <property type="entry name" value="FAD/NAD(P)-binding domain"/>
    <property type="match status" value="1"/>
</dbReference>
<dbReference type="Pfam" id="PF07992">
    <property type="entry name" value="Pyr_redox_2"/>
    <property type="match status" value="1"/>
</dbReference>
<evidence type="ECO:0000313" key="3">
    <source>
        <dbReference type="Proteomes" id="UP000248044"/>
    </source>
</evidence>
<proteinExistence type="predicted"/>
<dbReference type="PANTHER" id="PTHR43755:SF1">
    <property type="entry name" value="FAD-DEPENDENT PYRIDINE NUCLEOTIDE-DISULPHIDE OXIDOREDUCTASE"/>
    <property type="match status" value="1"/>
</dbReference>
<evidence type="ECO:0000259" key="1">
    <source>
        <dbReference type="Pfam" id="PF07992"/>
    </source>
</evidence>
<dbReference type="KEGG" id="abri:DFR85_01860"/>
<dbReference type="OrthoDB" id="38899at2157"/>
<dbReference type="InterPro" id="IPR036188">
    <property type="entry name" value="FAD/NAD-bd_sf"/>
</dbReference>
<dbReference type="AlphaFoldDB" id="A0A2U9IBZ4"/>
<feature type="domain" description="FAD/NAD(P)-binding" evidence="1">
    <location>
        <begin position="3"/>
        <end position="270"/>
    </location>
</feature>
<accession>A0A2U9IBZ4</accession>
<protein>
    <submittedName>
        <fullName evidence="2">Pyridine nucleotide-disulfide oxidoreductase</fullName>
    </submittedName>
</protein>
<sequence length="357" mass="39660">MAKVVVIGGGNAGSIVANRLQNKGIDVTVIEPSDLHLYQPGIIDVAFGEEREEEIIRPVNQIIKSNIIKDKATKVDIENHSVYTSRGLKIEYDYLVIAAGAENKKIEGFPQWHSIDGIGGLKEQINKFDGKKIVVGYSGVIKCPAAPFEFAFFLKQKFPKAEVTLVNPVSQPPDIQKPMAELLGKRSKELGINVIRGFKIKDIDKDSKIIYSEDGQNVSYDMALLDTPIRAGQEFENLTDKTGFIPVDKYTLKYKDYDNVFAVGDITNIMTPPKTGAIAHFGAKIIADNIYADVNGYEKKKFDGSIFCAVYGGFGKGLLIRTNYEKSYAAGPFSIFYIVKKSFIRLYWNTLTGNFII</sequence>
<keyword evidence="3" id="KW-1185">Reference proteome</keyword>
<dbReference type="GeneID" id="36830862"/>
<dbReference type="Gene3D" id="3.50.50.60">
    <property type="entry name" value="FAD/NAD(P)-binding domain"/>
    <property type="match status" value="2"/>
</dbReference>
<dbReference type="EMBL" id="CP029289">
    <property type="protein sequence ID" value="AWR93541.1"/>
    <property type="molecule type" value="Genomic_DNA"/>
</dbReference>
<evidence type="ECO:0000313" key="2">
    <source>
        <dbReference type="EMBL" id="AWR93541.1"/>
    </source>
</evidence>
<reference evidence="2 3" key="1">
    <citation type="submission" date="2018-05" db="EMBL/GenBank/DDBJ databases">
        <title>Complete Genome Sequences of Extremely Thermoacidophilic, Metal-Mobilizing Type-Strain Members of the Archaeal Family Sulfolobaceae: Acidianus brierleyi DSM-1651T, Acidianus sulfidivorans DSM-18786T, Metallosphaera hakonensis DSM-7519T, and Metallosphaera prunae DSM-10039T.</title>
        <authorList>
            <person name="Counts J.A."/>
            <person name="Kelly R.M."/>
        </authorList>
    </citation>
    <scope>NUCLEOTIDE SEQUENCE [LARGE SCALE GENOMIC DNA]</scope>
    <source>
        <strain evidence="2 3">DSM 1651</strain>
    </source>
</reference>
<dbReference type="InterPro" id="IPR052541">
    <property type="entry name" value="SQRD"/>
</dbReference>
<gene>
    <name evidence="2" type="ORF">DFR85_01860</name>
</gene>
<dbReference type="RefSeq" id="WP_110269425.1">
    <property type="nucleotide sequence ID" value="NZ_CP029289.2"/>
</dbReference>
<organism evidence="2 3">
    <name type="scientific">Acidianus brierleyi</name>
    <dbReference type="NCBI Taxonomy" id="41673"/>
    <lineage>
        <taxon>Archaea</taxon>
        <taxon>Thermoproteota</taxon>
        <taxon>Thermoprotei</taxon>
        <taxon>Sulfolobales</taxon>
        <taxon>Sulfolobaceae</taxon>
        <taxon>Acidianus</taxon>
    </lineage>
</organism>
<dbReference type="PRINTS" id="PR00420">
    <property type="entry name" value="RNGMNOXGNASE"/>
</dbReference>
<name>A0A2U9IBZ4_9CREN</name>
<dbReference type="GO" id="GO:0016491">
    <property type="term" value="F:oxidoreductase activity"/>
    <property type="evidence" value="ECO:0007669"/>
    <property type="project" value="InterPro"/>
</dbReference>
<dbReference type="Proteomes" id="UP000248044">
    <property type="component" value="Chromosome"/>
</dbReference>
<dbReference type="InterPro" id="IPR023753">
    <property type="entry name" value="FAD/NAD-binding_dom"/>
</dbReference>